<accession>A0A927RC01</accession>
<dbReference type="InterPro" id="IPR012467">
    <property type="entry name" value="DUF1684"/>
</dbReference>
<dbReference type="AlphaFoldDB" id="A0A927RC01"/>
<dbReference type="PANTHER" id="PTHR41913:SF1">
    <property type="entry name" value="DUF1684 DOMAIN-CONTAINING PROTEIN"/>
    <property type="match status" value="1"/>
</dbReference>
<evidence type="ECO:0000313" key="2">
    <source>
        <dbReference type="Proteomes" id="UP000638648"/>
    </source>
</evidence>
<dbReference type="RefSeq" id="WP_192754039.1">
    <property type="nucleotide sequence ID" value="NZ_BAABJL010000095.1"/>
</dbReference>
<dbReference type="Proteomes" id="UP000638648">
    <property type="component" value="Unassembled WGS sequence"/>
</dbReference>
<dbReference type="EMBL" id="JADBEM010000001">
    <property type="protein sequence ID" value="MBE1610712.1"/>
    <property type="molecule type" value="Genomic_DNA"/>
</dbReference>
<gene>
    <name evidence="1" type="ORF">HEB94_007560</name>
</gene>
<dbReference type="PANTHER" id="PTHR41913">
    <property type="entry name" value="DUF1684 DOMAIN-CONTAINING PROTEIN"/>
    <property type="match status" value="1"/>
</dbReference>
<dbReference type="Pfam" id="PF07920">
    <property type="entry name" value="DUF1684"/>
    <property type="match status" value="1"/>
</dbReference>
<sequence length="316" mass="34732">MGEIRSRFTARLRSPRRDHVASGGGILADAADFPRRVSLLAAKVAIGRHVGDRLEELTALGFVEDWKKWHEQRQVSASGPYAVLALVGTFWIADATTVPEVPGTWSVENDVVTVKSRSADGLVVDGEIVDGVAHPRSDLDPRPSTISHGDWKLALIQRAGKYAVRVYDPHAKARKSFLGIDTFSPDEEWSRPATFVGYDADRLVKVPNADGYDRDLALSGVVSFTVHGEEHTLRVSARETGLHAIFSDQTNGRDTFGFRFIQLPPPRGDGSTVLDFNRAYLPPCAFTDHYLCPFPPEGNVLPFAVTAGEKSVRRRS</sequence>
<reference evidence="1" key="1">
    <citation type="submission" date="2020-10" db="EMBL/GenBank/DDBJ databases">
        <title>Sequencing the genomes of 1000 actinobacteria strains.</title>
        <authorList>
            <person name="Klenk H.-P."/>
        </authorList>
    </citation>
    <scope>NUCLEOTIDE SEQUENCE</scope>
    <source>
        <strain evidence="1">DSM 45354</strain>
    </source>
</reference>
<proteinExistence type="predicted"/>
<keyword evidence="2" id="KW-1185">Reference proteome</keyword>
<organism evidence="1 2">
    <name type="scientific">Actinopolymorpha pittospori</name>
    <dbReference type="NCBI Taxonomy" id="648752"/>
    <lineage>
        <taxon>Bacteria</taxon>
        <taxon>Bacillati</taxon>
        <taxon>Actinomycetota</taxon>
        <taxon>Actinomycetes</taxon>
        <taxon>Propionibacteriales</taxon>
        <taxon>Actinopolymorphaceae</taxon>
        <taxon>Actinopolymorpha</taxon>
    </lineage>
</organism>
<comment type="caution">
    <text evidence="1">The sequence shown here is derived from an EMBL/GenBank/DDBJ whole genome shotgun (WGS) entry which is preliminary data.</text>
</comment>
<protein>
    <submittedName>
        <fullName evidence="1">Uncharacterized protein (DUF1684 family)</fullName>
    </submittedName>
</protein>
<evidence type="ECO:0000313" key="1">
    <source>
        <dbReference type="EMBL" id="MBE1610712.1"/>
    </source>
</evidence>
<name>A0A927RC01_9ACTN</name>